<proteinExistence type="predicted"/>
<protein>
    <submittedName>
        <fullName evidence="1">Uncharacterized protein</fullName>
    </submittedName>
</protein>
<organism evidence="1 2">
    <name type="scientific">Sphingobium cupriresistens LL01</name>
    <dbReference type="NCBI Taxonomy" id="1420583"/>
    <lineage>
        <taxon>Bacteria</taxon>
        <taxon>Pseudomonadati</taxon>
        <taxon>Pseudomonadota</taxon>
        <taxon>Alphaproteobacteria</taxon>
        <taxon>Sphingomonadales</taxon>
        <taxon>Sphingomonadaceae</taxon>
        <taxon>Sphingobium</taxon>
    </lineage>
</organism>
<accession>A0A0J7XT27</accession>
<comment type="caution">
    <text evidence="1">The sequence shown here is derived from an EMBL/GenBank/DDBJ whole genome shotgun (WGS) entry which is preliminary data.</text>
</comment>
<name>A0A0J7XT27_9SPHN</name>
<dbReference type="EMBL" id="JACT01000004">
    <property type="protein sequence ID" value="KMS54178.1"/>
    <property type="molecule type" value="Genomic_DNA"/>
</dbReference>
<keyword evidence="2" id="KW-1185">Reference proteome</keyword>
<evidence type="ECO:0000313" key="2">
    <source>
        <dbReference type="Proteomes" id="UP000052232"/>
    </source>
</evidence>
<evidence type="ECO:0000313" key="1">
    <source>
        <dbReference type="EMBL" id="KMS54178.1"/>
    </source>
</evidence>
<sequence>MALAACKGRNIAHTMALRHGKDIQCIEVRGESFNSTILVVEQQQSSPFDAPIARESQNIGCMSMFPRHMVVMSCEEVAWTVTGRLAIGETNGAVSGNGPYQFDDRQT</sequence>
<reference evidence="1 2" key="1">
    <citation type="journal article" date="2015" name="G3 (Bethesda)">
        <title>Insights into Ongoing Evolution of the Hexachlorocyclohexane Catabolic Pathway from Comparative Genomics of Ten Sphingomonadaceae Strains.</title>
        <authorList>
            <person name="Pearce S.L."/>
            <person name="Oakeshott J.G."/>
            <person name="Pandey G."/>
        </authorList>
    </citation>
    <scope>NUCLEOTIDE SEQUENCE [LARGE SCALE GENOMIC DNA]</scope>
    <source>
        <strain evidence="1 2">LL01</strain>
    </source>
</reference>
<dbReference type="STRING" id="1420583.V473_17755"/>
<dbReference type="Proteomes" id="UP000052232">
    <property type="component" value="Unassembled WGS sequence"/>
</dbReference>
<gene>
    <name evidence="1" type="ORF">V473_17755</name>
</gene>
<dbReference type="AlphaFoldDB" id="A0A0J7XT27"/>